<keyword evidence="2 3" id="KW-0802">TPR repeat</keyword>
<keyword evidence="5" id="KW-0732">Signal</keyword>
<accession>Q3AP30</accession>
<dbReference type="InterPro" id="IPR011990">
    <property type="entry name" value="TPR-like_helical_dom_sf"/>
</dbReference>
<dbReference type="HOGENOM" id="CLU_003728_10_0_10"/>
<feature type="compositionally biased region" description="Polar residues" evidence="4">
    <location>
        <begin position="236"/>
        <end position="248"/>
    </location>
</feature>
<dbReference type="SUPFAM" id="SSF48452">
    <property type="entry name" value="TPR-like"/>
    <property type="match status" value="1"/>
</dbReference>
<keyword evidence="1" id="KW-0677">Repeat</keyword>
<dbReference type="Pfam" id="PF07719">
    <property type="entry name" value="TPR_2"/>
    <property type="match status" value="1"/>
</dbReference>
<evidence type="ECO:0000313" key="6">
    <source>
        <dbReference type="EMBL" id="ABB29245.1"/>
    </source>
</evidence>
<organism evidence="6">
    <name type="scientific">Chlorobium chlorochromatii (strain CaD3)</name>
    <dbReference type="NCBI Taxonomy" id="340177"/>
    <lineage>
        <taxon>Bacteria</taxon>
        <taxon>Pseudomonadati</taxon>
        <taxon>Chlorobiota</taxon>
        <taxon>Chlorobiia</taxon>
        <taxon>Chlorobiales</taxon>
        <taxon>Chlorobiaceae</taxon>
        <taxon>Chlorobium/Pelodictyon group</taxon>
        <taxon>Chlorobium</taxon>
    </lineage>
</organism>
<protein>
    <submittedName>
        <fullName evidence="6">TPR repeat</fullName>
    </submittedName>
</protein>
<proteinExistence type="predicted"/>
<feature type="region of interest" description="Disordered" evidence="4">
    <location>
        <begin position="185"/>
        <end position="248"/>
    </location>
</feature>
<dbReference type="PANTHER" id="PTHR44858:SF1">
    <property type="entry name" value="UDP-N-ACETYLGLUCOSAMINE--PEPTIDE N-ACETYLGLUCOSAMINYLTRANSFERASE SPINDLY-RELATED"/>
    <property type="match status" value="1"/>
</dbReference>
<reference evidence="6" key="1">
    <citation type="submission" date="2005-08" db="EMBL/GenBank/DDBJ databases">
        <title>Complete sequence of Chlorobium chlorochromatii CaD3.</title>
        <authorList>
            <person name="Copeland A."/>
            <person name="Lucas S."/>
            <person name="Lapidus A."/>
            <person name="Barry K."/>
            <person name="Detter J.C."/>
            <person name="Glavina T."/>
            <person name="Hammon N."/>
            <person name="Israni S."/>
            <person name="Pitluck S."/>
            <person name="Bryant D."/>
            <person name="Schmutz J."/>
            <person name="Larimer F."/>
            <person name="Land M."/>
            <person name="Kyrpides N."/>
            <person name="Ivanova N."/>
            <person name="Richardson P."/>
        </authorList>
    </citation>
    <scope>NUCLEOTIDE SEQUENCE [LARGE SCALE GENOMIC DNA]</scope>
    <source>
        <strain evidence="6">CaD3</strain>
    </source>
</reference>
<dbReference type="InterPro" id="IPR019734">
    <property type="entry name" value="TPR_rpt"/>
</dbReference>
<dbReference type="PROSITE" id="PS50005">
    <property type="entry name" value="TPR"/>
    <property type="match status" value="1"/>
</dbReference>
<dbReference type="InterPro" id="IPR050498">
    <property type="entry name" value="Ycf3"/>
</dbReference>
<feature type="chain" id="PRO_5004223903" evidence="5">
    <location>
        <begin position="35"/>
        <end position="248"/>
    </location>
</feature>
<dbReference type="InterPro" id="IPR013105">
    <property type="entry name" value="TPR_2"/>
</dbReference>
<dbReference type="Gene3D" id="1.25.40.10">
    <property type="entry name" value="Tetratricopeptide repeat domain"/>
    <property type="match status" value="2"/>
</dbReference>
<feature type="repeat" description="TPR" evidence="3">
    <location>
        <begin position="37"/>
        <end position="70"/>
    </location>
</feature>
<feature type="signal peptide" evidence="5">
    <location>
        <begin position="1"/>
        <end position="34"/>
    </location>
</feature>
<sequence length="248" mass="26934">MWGTFLFCAVMNFSLSHLARTIALLLLTASPAFAESADELFNRGFALHMQGKLQEAVSCYSDAIDEVPTFAMAFQMRALAYQQLKKFPKAVNDYSSAIEQGDASFKVVGYYNRGVVKNIMGDFVGAVDDFSQAIVLNKKMATAFFHRGIARHQLGDNDGRFEDFRQAALLGDRTAEQWLNTYHPNWKPVPPSPPSIPPSIPSSLPATAPPIQPSSPPTAPTDAPKPASVQPAPSEPNDSTRTSATTPA</sequence>
<evidence type="ECO:0000256" key="4">
    <source>
        <dbReference type="SAM" id="MobiDB-lite"/>
    </source>
</evidence>
<dbReference type="eggNOG" id="COG0457">
    <property type="taxonomic scope" value="Bacteria"/>
</dbReference>
<dbReference type="PANTHER" id="PTHR44858">
    <property type="entry name" value="TETRATRICOPEPTIDE REPEAT PROTEIN 6"/>
    <property type="match status" value="1"/>
</dbReference>
<gene>
    <name evidence="6" type="ordered locus">Cag_1997</name>
</gene>
<evidence type="ECO:0000256" key="1">
    <source>
        <dbReference type="ARBA" id="ARBA00022737"/>
    </source>
</evidence>
<feature type="compositionally biased region" description="Pro residues" evidence="4">
    <location>
        <begin position="187"/>
        <end position="200"/>
    </location>
</feature>
<dbReference type="EMBL" id="CP000108">
    <property type="protein sequence ID" value="ABB29245.1"/>
    <property type="molecule type" value="Genomic_DNA"/>
</dbReference>
<dbReference type="AlphaFoldDB" id="Q3AP30"/>
<dbReference type="SMART" id="SM00028">
    <property type="entry name" value="TPR"/>
    <property type="match status" value="4"/>
</dbReference>
<dbReference type="STRING" id="340177.Cag_1997"/>
<evidence type="ECO:0000256" key="2">
    <source>
        <dbReference type="ARBA" id="ARBA00022803"/>
    </source>
</evidence>
<dbReference type="KEGG" id="cch:Cag_1997"/>
<name>Q3AP30_CHLCH</name>
<evidence type="ECO:0000256" key="5">
    <source>
        <dbReference type="SAM" id="SignalP"/>
    </source>
</evidence>
<feature type="compositionally biased region" description="Pro residues" evidence="4">
    <location>
        <begin position="207"/>
        <end position="219"/>
    </location>
</feature>
<evidence type="ECO:0000256" key="3">
    <source>
        <dbReference type="PROSITE-ProRule" id="PRU00339"/>
    </source>
</evidence>